<dbReference type="Gene3D" id="3.40.50.150">
    <property type="entry name" value="Vaccinia Virus protein VP39"/>
    <property type="match status" value="1"/>
</dbReference>
<dbReference type="InterPro" id="IPR029063">
    <property type="entry name" value="SAM-dependent_MTases_sf"/>
</dbReference>
<dbReference type="CDD" id="cd02440">
    <property type="entry name" value="AdoMet_MTases"/>
    <property type="match status" value="1"/>
</dbReference>
<keyword evidence="8" id="KW-1185">Reference proteome</keyword>
<evidence type="ECO:0000256" key="4">
    <source>
        <dbReference type="ARBA" id="ARBA00022679"/>
    </source>
</evidence>
<proteinExistence type="inferred from homology"/>
<dbReference type="GO" id="GO:0032259">
    <property type="term" value="P:methylation"/>
    <property type="evidence" value="ECO:0007669"/>
    <property type="project" value="UniProtKB-KW"/>
</dbReference>
<keyword evidence="7" id="KW-0689">Ribosomal protein</keyword>
<dbReference type="SUPFAM" id="SSF53335">
    <property type="entry name" value="S-adenosyl-L-methionine-dependent methyltransferases"/>
    <property type="match status" value="1"/>
</dbReference>
<dbReference type="HAMAP" id="MF_00735">
    <property type="entry name" value="Methyltr_PrmA"/>
    <property type="match status" value="1"/>
</dbReference>
<dbReference type="RefSeq" id="WP_019245301.1">
    <property type="nucleotide sequence ID" value="NZ_CAPH01000006.1"/>
</dbReference>
<dbReference type="Pfam" id="PF06325">
    <property type="entry name" value="PrmA"/>
    <property type="match status" value="1"/>
</dbReference>
<dbReference type="EMBL" id="CP102294">
    <property type="protein sequence ID" value="UWN57315.1"/>
    <property type="molecule type" value="Genomic_DNA"/>
</dbReference>
<dbReference type="GO" id="GO:0005840">
    <property type="term" value="C:ribosome"/>
    <property type="evidence" value="ECO:0007669"/>
    <property type="project" value="UniProtKB-KW"/>
</dbReference>
<evidence type="ECO:0000256" key="2">
    <source>
        <dbReference type="ARBA" id="ARBA00022490"/>
    </source>
</evidence>
<evidence type="ECO:0000256" key="5">
    <source>
        <dbReference type="ARBA" id="ARBA00022691"/>
    </source>
</evidence>
<keyword evidence="3 6" id="KW-0489">Methyltransferase</keyword>
<evidence type="ECO:0000313" key="8">
    <source>
        <dbReference type="Proteomes" id="UP001059295"/>
    </source>
</evidence>
<sequence length="275" mass="31392">MNHIEVTVECADERRREILLAELADFPFESFCEEADCLKAYIREADYRRTVARIDGYLKKTGYRYRSETIEDRNWNELWESNFEPIDIEGKCRIRAPFHPKNPAAEYELVIMPKMAFGTGHHATTYLMGAEIIDCRFDGQRGLDMGSGTGVLAMLAVLRGAERMDAVDIDDWAYRNASENIADNGMADRIRPLLGDRRAIEGKRYDFILANINRNVLLADMDAYAAALHSGGMLFLSGILETDVDAVTDRAQQFGFERLRTRTRSGWAVVRFKKK</sequence>
<dbReference type="EC" id="2.1.1.-" evidence="6"/>
<feature type="binding site" evidence="6">
    <location>
        <position position="211"/>
    </location>
    <ligand>
        <name>S-adenosyl-L-methionine</name>
        <dbReference type="ChEBI" id="CHEBI:59789"/>
    </ligand>
</feature>
<keyword evidence="4 6" id="KW-0808">Transferase</keyword>
<accession>A0ABY5UZD3</accession>
<protein>
    <recommendedName>
        <fullName evidence="6">Ribosomal protein L11 methyltransferase</fullName>
        <shortName evidence="6">L11 Mtase</shortName>
        <ecNumber evidence="6">2.1.1.-</ecNumber>
    </recommendedName>
</protein>
<gene>
    <name evidence="6 7" type="primary">prmA</name>
    <name evidence="7" type="ORF">NQ491_00635</name>
</gene>
<dbReference type="Proteomes" id="UP001059295">
    <property type="component" value="Chromosome"/>
</dbReference>
<keyword evidence="7" id="KW-0687">Ribonucleoprotein</keyword>
<organism evidence="7 8">
    <name type="scientific">Alistipes ihumii AP11</name>
    <dbReference type="NCBI Taxonomy" id="1211813"/>
    <lineage>
        <taxon>Bacteria</taxon>
        <taxon>Pseudomonadati</taxon>
        <taxon>Bacteroidota</taxon>
        <taxon>Bacteroidia</taxon>
        <taxon>Bacteroidales</taxon>
        <taxon>Rikenellaceae</taxon>
        <taxon>Alistipes</taxon>
    </lineage>
</organism>
<comment type="function">
    <text evidence="6">Methylates ribosomal protein L11.</text>
</comment>
<feature type="binding site" evidence="6">
    <location>
        <position position="168"/>
    </location>
    <ligand>
        <name>S-adenosyl-L-methionine</name>
        <dbReference type="ChEBI" id="CHEBI:59789"/>
    </ligand>
</feature>
<keyword evidence="5 6" id="KW-0949">S-adenosyl-L-methionine</keyword>
<name>A0ABY5UZD3_9BACT</name>
<dbReference type="PIRSF" id="PIRSF000401">
    <property type="entry name" value="RPL11_MTase"/>
    <property type="match status" value="1"/>
</dbReference>
<dbReference type="GeneID" id="82890195"/>
<dbReference type="NCBIfam" id="NF001785">
    <property type="entry name" value="PRK00517.2-2"/>
    <property type="match status" value="1"/>
</dbReference>
<comment type="similarity">
    <text evidence="1 6">Belongs to the methyltransferase superfamily. PrmA family.</text>
</comment>
<dbReference type="InterPro" id="IPR050078">
    <property type="entry name" value="Ribosomal_L11_MeTrfase_PrmA"/>
</dbReference>
<reference evidence="7" key="1">
    <citation type="journal article" date="2022" name="Cell">
        <title>Design, construction, and in vivo augmentation of a complex gut microbiome.</title>
        <authorList>
            <person name="Cheng A.G."/>
            <person name="Ho P.Y."/>
            <person name="Aranda-Diaz A."/>
            <person name="Jain S."/>
            <person name="Yu F.B."/>
            <person name="Meng X."/>
            <person name="Wang M."/>
            <person name="Iakiviak M."/>
            <person name="Nagashima K."/>
            <person name="Zhao A."/>
            <person name="Murugkar P."/>
            <person name="Patil A."/>
            <person name="Atabakhsh K."/>
            <person name="Weakley A."/>
            <person name="Yan J."/>
            <person name="Brumbaugh A.R."/>
            <person name="Higginbottom S."/>
            <person name="Dimas A."/>
            <person name="Shiver A.L."/>
            <person name="Deutschbauer A."/>
            <person name="Neff N."/>
            <person name="Sonnenburg J.L."/>
            <person name="Huang K.C."/>
            <person name="Fischbach M.A."/>
        </authorList>
    </citation>
    <scope>NUCLEOTIDE SEQUENCE</scope>
    <source>
        <strain evidence="7">AP11</strain>
    </source>
</reference>
<dbReference type="PANTHER" id="PTHR43648:SF1">
    <property type="entry name" value="ELECTRON TRANSFER FLAVOPROTEIN BETA SUBUNIT LYSINE METHYLTRANSFERASE"/>
    <property type="match status" value="1"/>
</dbReference>
<evidence type="ECO:0000313" key="7">
    <source>
        <dbReference type="EMBL" id="UWN57315.1"/>
    </source>
</evidence>
<comment type="catalytic activity">
    <reaction evidence="6">
        <text>L-lysyl-[protein] + 3 S-adenosyl-L-methionine = N(6),N(6),N(6)-trimethyl-L-lysyl-[protein] + 3 S-adenosyl-L-homocysteine + 3 H(+)</text>
        <dbReference type="Rhea" id="RHEA:54192"/>
        <dbReference type="Rhea" id="RHEA-COMP:9752"/>
        <dbReference type="Rhea" id="RHEA-COMP:13826"/>
        <dbReference type="ChEBI" id="CHEBI:15378"/>
        <dbReference type="ChEBI" id="CHEBI:29969"/>
        <dbReference type="ChEBI" id="CHEBI:57856"/>
        <dbReference type="ChEBI" id="CHEBI:59789"/>
        <dbReference type="ChEBI" id="CHEBI:61961"/>
    </reaction>
</comment>
<evidence type="ECO:0000256" key="6">
    <source>
        <dbReference type="HAMAP-Rule" id="MF_00735"/>
    </source>
</evidence>
<comment type="subcellular location">
    <subcellularLocation>
        <location evidence="6">Cytoplasm</location>
    </subcellularLocation>
</comment>
<dbReference type="PANTHER" id="PTHR43648">
    <property type="entry name" value="ELECTRON TRANSFER FLAVOPROTEIN BETA SUBUNIT LYSINE METHYLTRANSFERASE"/>
    <property type="match status" value="1"/>
</dbReference>
<feature type="binding site" evidence="6">
    <location>
        <position position="125"/>
    </location>
    <ligand>
        <name>S-adenosyl-L-methionine</name>
        <dbReference type="ChEBI" id="CHEBI:59789"/>
    </ligand>
</feature>
<evidence type="ECO:0000256" key="1">
    <source>
        <dbReference type="ARBA" id="ARBA00009741"/>
    </source>
</evidence>
<dbReference type="InterPro" id="IPR004498">
    <property type="entry name" value="Ribosomal_PrmA_MeTrfase"/>
</dbReference>
<feature type="binding site" evidence="6">
    <location>
        <position position="146"/>
    </location>
    <ligand>
        <name>S-adenosyl-L-methionine</name>
        <dbReference type="ChEBI" id="CHEBI:59789"/>
    </ligand>
</feature>
<dbReference type="GO" id="GO:0008168">
    <property type="term" value="F:methyltransferase activity"/>
    <property type="evidence" value="ECO:0007669"/>
    <property type="project" value="UniProtKB-KW"/>
</dbReference>
<keyword evidence="2 6" id="KW-0963">Cytoplasm</keyword>
<evidence type="ECO:0000256" key="3">
    <source>
        <dbReference type="ARBA" id="ARBA00022603"/>
    </source>
</evidence>